<dbReference type="Proteomes" id="UP000217348">
    <property type="component" value="Chromosome"/>
</dbReference>
<dbReference type="KEGG" id="csto:CGC58_05830"/>
<name>A0A250FXU3_9FLAO</name>
<feature type="transmembrane region" description="Helical" evidence="1">
    <location>
        <begin position="165"/>
        <end position="187"/>
    </location>
</feature>
<keyword evidence="1" id="KW-0472">Membrane</keyword>
<feature type="transmembrane region" description="Helical" evidence="1">
    <location>
        <begin position="31"/>
        <end position="54"/>
    </location>
</feature>
<evidence type="ECO:0000259" key="2">
    <source>
        <dbReference type="Pfam" id="PF02517"/>
    </source>
</evidence>
<feature type="transmembrane region" description="Helical" evidence="1">
    <location>
        <begin position="112"/>
        <end position="130"/>
    </location>
</feature>
<keyword evidence="6" id="KW-1185">Reference proteome</keyword>
<evidence type="ECO:0000313" key="4">
    <source>
        <dbReference type="EMBL" id="MFK8293388.1"/>
    </source>
</evidence>
<keyword evidence="1" id="KW-0812">Transmembrane</keyword>
<dbReference type="GO" id="GO:0080120">
    <property type="term" value="P:CAAX-box protein maturation"/>
    <property type="evidence" value="ECO:0007669"/>
    <property type="project" value="UniProtKB-ARBA"/>
</dbReference>
<dbReference type="RefSeq" id="WP_095895754.1">
    <property type="nucleotide sequence ID" value="NZ_BOPJ01000003.1"/>
</dbReference>
<proteinExistence type="predicted"/>
<dbReference type="Proteomes" id="UP001622370">
    <property type="component" value="Unassembled WGS sequence"/>
</dbReference>
<feature type="transmembrane region" description="Helical" evidence="1">
    <location>
        <begin position="66"/>
        <end position="91"/>
    </location>
</feature>
<sequence length="286" mass="34351">MIKTTLTEFLNFIKKPNDKQLELNFKQKVKFFFILFLFEIIITVTIVLPTLWLADLFLRLEHNSEFLKMTFVTALVVGVFIVPFFEELIFRYLLRYTKLKARFISRERWDKLFPYLVYTFSILFGLIHITNFKINWLALLFTPLLVVSQLIGGFILSFIRVRLNFYWGVGFHSLWNLIFIIVFPLIWEAFQEPFEEKTEKYSVFATTQSFFDDEKPENFTTNWKNNETLLVSLNVKQHSLKEIINSFEPNNDYYFDDILINIDFQSEEGISKKEFLEILDRAYEFK</sequence>
<dbReference type="GO" id="GO:0004175">
    <property type="term" value="F:endopeptidase activity"/>
    <property type="evidence" value="ECO:0007669"/>
    <property type="project" value="UniProtKB-ARBA"/>
</dbReference>
<keyword evidence="1" id="KW-1133">Transmembrane helix</keyword>
<feature type="domain" description="CAAX prenyl protease 2/Lysostaphin resistance protein A-like" evidence="2">
    <location>
        <begin position="71"/>
        <end position="178"/>
    </location>
</feature>
<dbReference type="EMBL" id="CP022387">
    <property type="protein sequence ID" value="ATA89285.1"/>
    <property type="molecule type" value="Genomic_DNA"/>
</dbReference>
<reference evidence="4" key="4">
    <citation type="submission" date="2024-10" db="EMBL/GenBank/DDBJ databases">
        <authorList>
            <person name="Bergman P."/>
            <person name="Andersson A.F."/>
            <person name="Zangenah S."/>
            <person name="Abbasi N."/>
        </authorList>
    </citation>
    <scope>NUCLEOTIDE SEQUENCE</scope>
    <source>
        <strain evidence="4">W5</strain>
    </source>
</reference>
<dbReference type="Pfam" id="PF02517">
    <property type="entry name" value="Rce1-like"/>
    <property type="match status" value="1"/>
</dbReference>
<dbReference type="OrthoDB" id="1443714at2"/>
<reference evidence="4 6" key="1">
    <citation type="journal article" date="2016" name="Sci. Rep.">
        <title>Whole genome sequencing identifies a novel species of the genus Capnocytophaga isolated from dog and cat bite wounds in humans.</title>
        <authorList>
            <person name="Zangenah S."/>
            <person name="Abbasi N."/>
            <person name="Andersson A.F."/>
            <person name="Bergman P."/>
        </authorList>
    </citation>
    <scope>NUCLEOTIDE SEQUENCE [LARGE SCALE GENOMIC DNA]</scope>
    <source>
        <strain evidence="4 6">W5</strain>
    </source>
</reference>
<evidence type="ECO:0000313" key="3">
    <source>
        <dbReference type="EMBL" id="ATA89285.1"/>
    </source>
</evidence>
<feature type="transmembrane region" description="Helical" evidence="1">
    <location>
        <begin position="136"/>
        <end position="158"/>
    </location>
</feature>
<gene>
    <name evidence="4" type="ORF">ACI76L_06305</name>
    <name evidence="3" type="ORF">CGC58_05830</name>
</gene>
<reference evidence="5" key="3">
    <citation type="submission" date="2017-06" db="EMBL/GenBank/DDBJ databases">
        <title>Capnocytophaga spp. assemblies.</title>
        <authorList>
            <person name="Gulvik C.A."/>
        </authorList>
    </citation>
    <scope>NUCLEOTIDE SEQUENCE [LARGE SCALE GENOMIC DNA]</scope>
    <source>
        <strain evidence="5">H2177</strain>
    </source>
</reference>
<dbReference type="InterPro" id="IPR003675">
    <property type="entry name" value="Rce1/LyrA-like_dom"/>
</dbReference>
<evidence type="ECO:0000313" key="6">
    <source>
        <dbReference type="Proteomes" id="UP001622370"/>
    </source>
</evidence>
<dbReference type="AlphaFoldDB" id="A0A250FXU3"/>
<protein>
    <submittedName>
        <fullName evidence="4">Lysostaphin resistance A-like protein</fullName>
    </submittedName>
</protein>
<evidence type="ECO:0000256" key="1">
    <source>
        <dbReference type="SAM" id="Phobius"/>
    </source>
</evidence>
<reference evidence="3" key="2">
    <citation type="journal article" date="2017" name="Genome Announc.">
        <title>Twelve Complete Reference Genomes of Clinical Isolates in the Capnocytophaga Genus.</title>
        <authorList>
            <person name="Villarma A."/>
            <person name="Gulvik C.A."/>
            <person name="Rowe L.A."/>
            <person name="Sheth M."/>
            <person name="Juieng P."/>
            <person name="Nicholson A.C."/>
            <person name="Loparev V.N."/>
            <person name="McQuiston J.R."/>
        </authorList>
    </citation>
    <scope>NUCLEOTIDE SEQUENCE</scope>
    <source>
        <strain evidence="3">H2177</strain>
    </source>
</reference>
<accession>A0A250FXU3</accession>
<dbReference type="EMBL" id="JBJGWJ010000003">
    <property type="protein sequence ID" value="MFK8293388.1"/>
    <property type="molecule type" value="Genomic_DNA"/>
</dbReference>
<evidence type="ECO:0000313" key="5">
    <source>
        <dbReference type="Proteomes" id="UP000217348"/>
    </source>
</evidence>
<organism evidence="3 5">
    <name type="scientific">Capnocytophaga stomatis</name>
    <dbReference type="NCBI Taxonomy" id="1848904"/>
    <lineage>
        <taxon>Bacteria</taxon>
        <taxon>Pseudomonadati</taxon>
        <taxon>Bacteroidota</taxon>
        <taxon>Flavobacteriia</taxon>
        <taxon>Flavobacteriales</taxon>
        <taxon>Flavobacteriaceae</taxon>
        <taxon>Capnocytophaga</taxon>
    </lineage>
</organism>